<evidence type="ECO:0000256" key="1">
    <source>
        <dbReference type="SAM" id="MobiDB-lite"/>
    </source>
</evidence>
<dbReference type="AlphaFoldDB" id="A0A562PF08"/>
<feature type="region of interest" description="Disordered" evidence="1">
    <location>
        <begin position="122"/>
        <end position="152"/>
    </location>
</feature>
<dbReference type="Proteomes" id="UP000437862">
    <property type="component" value="Chromosome"/>
</dbReference>
<name>A0A562PF08_9BURK</name>
<gene>
    <name evidence="2" type="ORF">GO485_07660</name>
    <name evidence="3" type="ORF">IP92_05350</name>
</gene>
<evidence type="ECO:0000313" key="3">
    <source>
        <dbReference type="EMBL" id="TWI43014.1"/>
    </source>
</evidence>
<organism evidence="3 4">
    <name type="scientific">Pseudoduganella flava</name>
    <dbReference type="NCBI Taxonomy" id="871742"/>
    <lineage>
        <taxon>Bacteria</taxon>
        <taxon>Pseudomonadati</taxon>
        <taxon>Pseudomonadota</taxon>
        <taxon>Betaproteobacteria</taxon>
        <taxon>Burkholderiales</taxon>
        <taxon>Oxalobacteraceae</taxon>
        <taxon>Telluria group</taxon>
        <taxon>Pseudoduganella</taxon>
    </lineage>
</organism>
<evidence type="ECO:0000313" key="4">
    <source>
        <dbReference type="Proteomes" id="UP000315112"/>
    </source>
</evidence>
<dbReference type="SUPFAM" id="SSF49452">
    <property type="entry name" value="Starch-binding domain-like"/>
    <property type="match status" value="1"/>
</dbReference>
<dbReference type="OrthoDB" id="8763994at2"/>
<dbReference type="InterPro" id="IPR013784">
    <property type="entry name" value="Carb-bd-like_fold"/>
</dbReference>
<evidence type="ECO:0000313" key="5">
    <source>
        <dbReference type="Proteomes" id="UP000437862"/>
    </source>
</evidence>
<keyword evidence="5" id="KW-1185">Reference proteome</keyword>
<dbReference type="GO" id="GO:0030246">
    <property type="term" value="F:carbohydrate binding"/>
    <property type="evidence" value="ECO:0007669"/>
    <property type="project" value="InterPro"/>
</dbReference>
<dbReference type="EMBL" id="CP046904">
    <property type="protein sequence ID" value="QGZ38932.1"/>
    <property type="molecule type" value="Genomic_DNA"/>
</dbReference>
<reference evidence="2 5" key="3">
    <citation type="submission" date="2019-12" db="EMBL/GenBank/DDBJ databases">
        <title>Draft Genome Sequences of Six Type Strains of the Genus Massilia.</title>
        <authorList>
            <person name="Miess H."/>
            <person name="Frediansyah A."/>
            <person name="Goeker M."/>
            <person name="Gross H."/>
        </authorList>
    </citation>
    <scope>NUCLEOTIDE SEQUENCE [LARGE SCALE GENOMIC DNA]</scope>
    <source>
        <strain evidence="2 5">DSM 26639</strain>
    </source>
</reference>
<accession>A0A562PF08</accession>
<protein>
    <submittedName>
        <fullName evidence="2">Carboxypeptidase regulatory-like domain-containing protein</fullName>
    </submittedName>
</protein>
<proteinExistence type="predicted"/>
<reference evidence="3 4" key="1">
    <citation type="journal article" date="2015" name="Stand. Genomic Sci.">
        <title>Genomic Encyclopedia of Bacterial and Archaeal Type Strains, Phase III: the genomes of soil and plant-associated and newly described type strains.</title>
        <authorList>
            <person name="Whitman W.B."/>
            <person name="Woyke T."/>
            <person name="Klenk H.P."/>
            <person name="Zhou Y."/>
            <person name="Lilburn T.G."/>
            <person name="Beck B.J."/>
            <person name="De Vos P."/>
            <person name="Vandamme P."/>
            <person name="Eisen J.A."/>
            <person name="Garrity G."/>
            <person name="Hugenholtz P."/>
            <person name="Kyrpides N.C."/>
        </authorList>
    </citation>
    <scope>NUCLEOTIDE SEQUENCE [LARGE SCALE GENOMIC DNA]</scope>
    <source>
        <strain evidence="3 4">CGMCC 1.10685</strain>
    </source>
</reference>
<dbReference type="EMBL" id="VLKW01000013">
    <property type="protein sequence ID" value="TWI43014.1"/>
    <property type="molecule type" value="Genomic_DNA"/>
</dbReference>
<dbReference type="Proteomes" id="UP000315112">
    <property type="component" value="Unassembled WGS sequence"/>
</dbReference>
<evidence type="ECO:0000313" key="2">
    <source>
        <dbReference type="EMBL" id="QGZ38932.1"/>
    </source>
</evidence>
<dbReference type="Gene3D" id="2.60.40.1120">
    <property type="entry name" value="Carboxypeptidase-like, regulatory domain"/>
    <property type="match status" value="1"/>
</dbReference>
<reference evidence="3" key="2">
    <citation type="submission" date="2019-07" db="EMBL/GenBank/DDBJ databases">
        <authorList>
            <person name="Whitman W."/>
            <person name="Huntemann M."/>
            <person name="Clum A."/>
            <person name="Pillay M."/>
            <person name="Palaniappan K."/>
            <person name="Varghese N."/>
            <person name="Mikhailova N."/>
            <person name="Stamatis D."/>
            <person name="Reddy T."/>
            <person name="Daum C."/>
            <person name="Shapiro N."/>
            <person name="Ivanova N."/>
            <person name="Kyrpides N."/>
            <person name="Woyke T."/>
        </authorList>
    </citation>
    <scope>NUCLEOTIDE SEQUENCE</scope>
    <source>
        <strain evidence="3">CGMCC 1.10685</strain>
    </source>
</reference>
<sequence>MPAPLPSAVIGSIVCTPVTAAVGESICVEVLAPNGHPYDNTETASITINGIAGSKHYLVWNCAGTKTIHVAAGARNTLQTMQAQVDITQPADGRAPPLLRAHVLPHKPTALGFVVINARANAAPDTPRMPPRKQDQASASGPAIPPGPIRPRAAHAGLADSTLLPPPGDIDIPVLASVTQPTYGWNLDGVTMHTRRPYIEHDFGDRLDPHRPHTVFHITLTLQEPGRPVRVIRRSVSIANPYFLSRQRGIVRPPLRQCDLSVRHGDGCFRAGFSVRNPEPAALTLTSMQVELIAAEGPRTFDPRGTQPCRIVLAANAETRVDVAIPTAQVPAHATALAVHYRGTAPDGLPVRVTAYFDVPQHLGAGMQVNPAAQQMLEDLVSRGLVASATSIGMPEVLRLTERNLLPAPTTARANGARVRPLPDALANALRRPAPAHPAAHLAEPAAQALHVEPAPAVEGASCEPWNLPGQVPANMECVPTAVKKWIFLPARFMNARKGDLVLNPGDGSLVSRVLQSVSPSQAYSHSGIMTRNFDEITHSTASQARLTSAAFLGTDGFRPDALKYAWPGVITQTVEQAVNGEWLFDIDSAALYQILDFGTLEGKPDLGGDALTLAPALVIKPLDETLEIRQTLNGIADFAAQQAGKSHYRFFCYTDPRIATTDKAPASARWAANTYPTVCSSLLWHAIRQAGVPMEGGLLEQADLKEGAQIVPSTPDGLYLYQETERAAAGAMLFTKVREMVLQEAGWLGEILTDVADQSANQMLNAFAFDWCDADATNSDKWRTPGDAQAVSPANLAFYDAPLYGDMEPLLYRPARWEEVTLYEWKTQTQFGAVAGIVRDAGQPVVGARVARDATHFVTTQKDGSFLFEHVGTGPVQLEVEYGTLRGTATTTVAANQTAQVAIDLQPPAHLFRRLVIDGWMRTVDYEFAAAFDPYTIGDIYAIAQVGPASSTHVRKQFDLRCDDALGRLTLSLDLLDNDAVMVSTTLRCYHDGKGEDDYVEAQLLPFIIPAGYSYSADVHAYDGDKAYASFTISNTVDPA</sequence>
<dbReference type="RefSeq" id="WP_145881050.1">
    <property type="nucleotide sequence ID" value="NZ_CP046904.1"/>
</dbReference>